<organism evidence="1">
    <name type="scientific">Loa loa</name>
    <name type="common">Eye worm</name>
    <name type="synonym">Filaria loa</name>
    <dbReference type="NCBI Taxonomy" id="7209"/>
    <lineage>
        <taxon>Eukaryota</taxon>
        <taxon>Metazoa</taxon>
        <taxon>Ecdysozoa</taxon>
        <taxon>Nematoda</taxon>
        <taxon>Chromadorea</taxon>
        <taxon>Rhabditida</taxon>
        <taxon>Spirurina</taxon>
        <taxon>Spiruromorpha</taxon>
        <taxon>Filarioidea</taxon>
        <taxon>Onchocercidae</taxon>
        <taxon>Loa</taxon>
    </lineage>
</organism>
<evidence type="ECO:0000313" key="1">
    <source>
        <dbReference type="EMBL" id="EFO23696.1"/>
    </source>
</evidence>
<protein>
    <submittedName>
        <fullName evidence="1">Uncharacterized protein</fullName>
    </submittedName>
</protein>
<dbReference type="KEGG" id="loa:LOAG_04791"/>
<dbReference type="GeneID" id="9942193"/>
<sequence>MSNDVARLEQNSKYKEVVEVFQLRLTSFYLQSAVEVQYHQATNYFSGKNGVASFGFNKQRKQQNRKAELAQGTDILFLEGEEDRRQGKVLSDALNCPNCLEVEEKQMDEANLALRGTNTS</sequence>
<name>A0A1S0U331_LOALO</name>
<dbReference type="RefSeq" id="XP_003140376.1">
    <property type="nucleotide sequence ID" value="XM_003140328.1"/>
</dbReference>
<proteinExistence type="predicted"/>
<dbReference type="CTD" id="9942193"/>
<dbReference type="AlphaFoldDB" id="A0A1S0U331"/>
<gene>
    <name evidence="1" type="ORF">LOAG_04791</name>
</gene>
<dbReference type="InParanoid" id="A0A1S0U331"/>
<accession>A0A1S0U331</accession>
<reference evidence="1" key="1">
    <citation type="submission" date="2012-04" db="EMBL/GenBank/DDBJ databases">
        <title>The Genome Sequence of Loa loa.</title>
        <authorList>
            <consortium name="The Broad Institute Genome Sequencing Platform"/>
            <consortium name="Broad Institute Genome Sequencing Center for Infectious Disease"/>
            <person name="Nutman T.B."/>
            <person name="Fink D.L."/>
            <person name="Russ C."/>
            <person name="Young S."/>
            <person name="Zeng Q."/>
            <person name="Gargeya S."/>
            <person name="Alvarado L."/>
            <person name="Berlin A."/>
            <person name="Chapman S.B."/>
            <person name="Chen Z."/>
            <person name="Freedman E."/>
            <person name="Gellesch M."/>
            <person name="Goldberg J."/>
            <person name="Griggs A."/>
            <person name="Gujja S."/>
            <person name="Heilman E.R."/>
            <person name="Heiman D."/>
            <person name="Howarth C."/>
            <person name="Mehta T."/>
            <person name="Neiman D."/>
            <person name="Pearson M."/>
            <person name="Roberts A."/>
            <person name="Saif S."/>
            <person name="Shea T."/>
            <person name="Shenoy N."/>
            <person name="Sisk P."/>
            <person name="Stolte C."/>
            <person name="Sykes S."/>
            <person name="White J."/>
            <person name="Yandava C."/>
            <person name="Haas B."/>
            <person name="Henn M.R."/>
            <person name="Nusbaum C."/>
            <person name="Birren B."/>
        </authorList>
    </citation>
    <scope>NUCLEOTIDE SEQUENCE [LARGE SCALE GENOMIC DNA]</scope>
</reference>
<dbReference type="EMBL" id="JH712243">
    <property type="protein sequence ID" value="EFO23696.1"/>
    <property type="molecule type" value="Genomic_DNA"/>
</dbReference>